<sequence>MSGAYAYDDQEKGINGTTTLTAKNDTDDWASVIVQVITGEDAGMIIFNTERIHKRSAVTESRDTTGHFTGEEMRVFRWAPGFAGVAGSGGGEARFVMPDTGDVTLQITVVPPR</sequence>
<keyword evidence="2" id="KW-1185">Reference proteome</keyword>
<proteinExistence type="predicted"/>
<gene>
    <name evidence="1" type="ORF">WCD58_15410</name>
</gene>
<organism evidence="1 2">
    <name type="scientific">Actinomycetospora flava</name>
    <dbReference type="NCBI Taxonomy" id="3129232"/>
    <lineage>
        <taxon>Bacteria</taxon>
        <taxon>Bacillati</taxon>
        <taxon>Actinomycetota</taxon>
        <taxon>Actinomycetes</taxon>
        <taxon>Pseudonocardiales</taxon>
        <taxon>Pseudonocardiaceae</taxon>
        <taxon>Actinomycetospora</taxon>
    </lineage>
</organism>
<accession>A0ABU8M6R4</accession>
<dbReference type="RefSeq" id="WP_337703940.1">
    <property type="nucleotide sequence ID" value="NZ_JBBEGM010000006.1"/>
</dbReference>
<evidence type="ECO:0000313" key="1">
    <source>
        <dbReference type="EMBL" id="MEJ2862559.1"/>
    </source>
</evidence>
<dbReference type="Proteomes" id="UP001369736">
    <property type="component" value="Unassembled WGS sequence"/>
</dbReference>
<reference evidence="1 2" key="1">
    <citation type="submission" date="2024-03" db="EMBL/GenBank/DDBJ databases">
        <title>Actinomycetospora sp. OC33-EN07, a novel actinomycete isolated from wild orchid (Aerides multiflora).</title>
        <authorList>
            <person name="Suriyachadkun C."/>
        </authorList>
    </citation>
    <scope>NUCLEOTIDE SEQUENCE [LARGE SCALE GENOMIC DNA]</scope>
    <source>
        <strain evidence="1 2">OC33-EN07</strain>
    </source>
</reference>
<protein>
    <recommendedName>
        <fullName evidence="3">Allene oxide cyclase barrel-like domain-containing protein</fullName>
    </recommendedName>
</protein>
<dbReference type="EMBL" id="JBBEGM010000006">
    <property type="protein sequence ID" value="MEJ2862559.1"/>
    <property type="molecule type" value="Genomic_DNA"/>
</dbReference>
<name>A0ABU8M6R4_9PSEU</name>
<evidence type="ECO:0008006" key="3">
    <source>
        <dbReference type="Google" id="ProtNLM"/>
    </source>
</evidence>
<comment type="caution">
    <text evidence="1">The sequence shown here is derived from an EMBL/GenBank/DDBJ whole genome shotgun (WGS) entry which is preliminary data.</text>
</comment>
<evidence type="ECO:0000313" key="2">
    <source>
        <dbReference type="Proteomes" id="UP001369736"/>
    </source>
</evidence>